<dbReference type="KEGG" id="mmd:GYY_04180"/>
<evidence type="ECO:0000313" key="2">
    <source>
        <dbReference type="Proteomes" id="UP000008889"/>
    </source>
</evidence>
<accession>G0H4T0</accession>
<proteinExistence type="predicted"/>
<sequence>MVVSESKLQHSPTLNTILMVEETLKDADCIITIPELKKKLPKKVNHNTLKVILEYLEESNKIAVSLKGITWIFNTNVNLRNVVRNGLEL</sequence>
<evidence type="ECO:0000313" key="1">
    <source>
        <dbReference type="EMBL" id="AEK19711.1"/>
    </source>
</evidence>
<dbReference type="AlphaFoldDB" id="G0H4T0"/>
<protein>
    <submittedName>
        <fullName evidence="1">Uncharacterized protein</fullName>
    </submittedName>
</protein>
<dbReference type="HOGENOM" id="CLU_159743_0_0_2"/>
<name>G0H4T0_METMI</name>
<dbReference type="EMBL" id="CP002913">
    <property type="protein sequence ID" value="AEK19711.1"/>
    <property type="molecule type" value="Genomic_DNA"/>
</dbReference>
<dbReference type="GeneID" id="10982258"/>
<gene>
    <name evidence="1" type="ORF">GYY_04180</name>
</gene>
<dbReference type="Proteomes" id="UP000008889">
    <property type="component" value="Chromosome"/>
</dbReference>
<reference evidence="1 2" key="1">
    <citation type="journal article" date="2011" name="J. Bacteriol.">
        <title>Complete Genome Sequence of a Nonculturable Methanococcus maripaludis Strain Extracted in a Metagenomic Survey of Petroleum Reservoir Fluids.</title>
        <authorList>
            <person name="Wang X."/>
            <person name="Greenfield P."/>
            <person name="Li D."/>
            <person name="Hendry P."/>
            <person name="Volk H."/>
            <person name="Sutherland T.D."/>
        </authorList>
    </citation>
    <scope>NUCLEOTIDE SEQUENCE [LARGE SCALE GENOMIC DNA]</scope>
    <source>
        <strain evidence="1 2">X1</strain>
    </source>
</reference>
<dbReference type="PATRIC" id="fig|1053692.7.peg.831"/>
<organism evidence="2">
    <name type="scientific">Methanococcus maripaludis X1</name>
    <dbReference type="NCBI Taxonomy" id="1053692"/>
    <lineage>
        <taxon>Archaea</taxon>
        <taxon>Methanobacteriati</taxon>
        <taxon>Methanobacteriota</taxon>
        <taxon>Methanomada group</taxon>
        <taxon>Methanococci</taxon>
        <taxon>Methanococcales</taxon>
        <taxon>Methanococcaceae</taxon>
        <taxon>Methanococcus</taxon>
    </lineage>
</organism>
<dbReference type="RefSeq" id="WP_013999174.1">
    <property type="nucleotide sequence ID" value="NC_015847.1"/>
</dbReference>